<gene>
    <name evidence="11" type="ORF">LIN78_06660</name>
</gene>
<feature type="domain" description="FAD/NAD(P)-binding" evidence="9">
    <location>
        <begin position="3"/>
        <end position="282"/>
    </location>
</feature>
<evidence type="ECO:0000256" key="4">
    <source>
        <dbReference type="ARBA" id="ARBA00022490"/>
    </source>
</evidence>
<dbReference type="InterPro" id="IPR041364">
    <property type="entry name" value="Rbx-bd"/>
</dbReference>
<dbReference type="EMBL" id="JAJBZT010000003">
    <property type="protein sequence ID" value="MCB6183221.1"/>
    <property type="molecule type" value="Genomic_DNA"/>
</dbReference>
<evidence type="ECO:0000256" key="6">
    <source>
        <dbReference type="ARBA" id="ARBA00022827"/>
    </source>
</evidence>
<sequence length="377" mass="39880">MKPIVIIGAGLAGFGVARELRKLDTTVPIMVISQDKADFYSKPMLSNAFAQNKTAEQLINTMASKMAEQHQLAIQAETTVENINLSTQEVVTSAGVFAYSKLVLAVGASPVRLPIAGNAADKILSVNSLNDYAIFREQLTQGNRVVLLGGGLIGCEFANDLTTGGFEVTVVDLAETPIAALLPAAVGRSLQDALVEKGVKFCLGRKVVSANQEGSALNVVLDDGTTLGTDHVLSAVGLRPNTAIAEKAGLSVNRGIVADSFLKVAENVYTLGDCAEIDGQWRPYVMPITIAARSLAKTLLSEPEAVNFPVMPVQIKTPAYPILVQPAPRGVEGVWHEEAVEDGSIWQFVDTTNKVNGFVLTGKAIAAHRAKMVAAMA</sequence>
<accession>A0ABS8D5H6</accession>
<dbReference type="InterPro" id="IPR050260">
    <property type="entry name" value="FAD-bd_OxRdtase"/>
</dbReference>
<comment type="subcellular location">
    <subcellularLocation>
        <location evidence="2">Cytoplasm</location>
    </subcellularLocation>
</comment>
<organism evidence="11 12">
    <name type="scientific">Leeia speluncae</name>
    <dbReference type="NCBI Taxonomy" id="2884804"/>
    <lineage>
        <taxon>Bacteria</taxon>
        <taxon>Pseudomonadati</taxon>
        <taxon>Pseudomonadota</taxon>
        <taxon>Betaproteobacteria</taxon>
        <taxon>Neisseriales</taxon>
        <taxon>Leeiaceae</taxon>
        <taxon>Leeia</taxon>
    </lineage>
</organism>
<dbReference type="Proteomes" id="UP001165395">
    <property type="component" value="Unassembled WGS sequence"/>
</dbReference>
<dbReference type="Pfam" id="PF18113">
    <property type="entry name" value="Rbx_binding"/>
    <property type="match status" value="1"/>
</dbReference>
<evidence type="ECO:0000313" key="12">
    <source>
        <dbReference type="Proteomes" id="UP001165395"/>
    </source>
</evidence>
<proteinExistence type="inferred from homology"/>
<evidence type="ECO:0000259" key="10">
    <source>
        <dbReference type="Pfam" id="PF18113"/>
    </source>
</evidence>
<comment type="similarity">
    <text evidence="3">Belongs to the FAD-dependent oxidoreductase family.</text>
</comment>
<evidence type="ECO:0000256" key="3">
    <source>
        <dbReference type="ARBA" id="ARBA00006442"/>
    </source>
</evidence>
<dbReference type="Gene3D" id="3.30.390.120">
    <property type="match status" value="1"/>
</dbReference>
<dbReference type="InterPro" id="IPR023753">
    <property type="entry name" value="FAD/NAD-binding_dom"/>
</dbReference>
<dbReference type="SUPFAM" id="SSF51905">
    <property type="entry name" value="FAD/NAD(P)-binding domain"/>
    <property type="match status" value="2"/>
</dbReference>
<dbReference type="Gene3D" id="3.50.50.60">
    <property type="entry name" value="FAD/NAD(P)-binding domain"/>
    <property type="match status" value="2"/>
</dbReference>
<keyword evidence="6" id="KW-0274">FAD</keyword>
<evidence type="ECO:0000256" key="5">
    <source>
        <dbReference type="ARBA" id="ARBA00022630"/>
    </source>
</evidence>
<dbReference type="PRINTS" id="PR00368">
    <property type="entry name" value="FADPNR"/>
</dbReference>
<feature type="domain" description="Rubredoxin binding" evidence="10">
    <location>
        <begin position="305"/>
        <end position="374"/>
    </location>
</feature>
<keyword evidence="8" id="KW-0520">NAD</keyword>
<dbReference type="Pfam" id="PF07992">
    <property type="entry name" value="Pyr_redox_2"/>
    <property type="match status" value="1"/>
</dbReference>
<dbReference type="PANTHER" id="PTHR43429:SF3">
    <property type="entry name" value="NITRITE REDUCTASE [NAD(P)H]"/>
    <property type="match status" value="1"/>
</dbReference>
<reference evidence="11" key="1">
    <citation type="submission" date="2021-10" db="EMBL/GenBank/DDBJ databases">
        <title>The complete genome sequence of Leeia sp. TBRC 13508.</title>
        <authorList>
            <person name="Charoenyingcharoen P."/>
            <person name="Yukphan P."/>
        </authorList>
    </citation>
    <scope>NUCLEOTIDE SEQUENCE</scope>
    <source>
        <strain evidence="11">TBRC 13508</strain>
    </source>
</reference>
<name>A0ABS8D5H6_9NEIS</name>
<keyword evidence="5" id="KW-0285">Flavoprotein</keyword>
<evidence type="ECO:0000256" key="7">
    <source>
        <dbReference type="ARBA" id="ARBA00023002"/>
    </source>
</evidence>
<dbReference type="PRINTS" id="PR00411">
    <property type="entry name" value="PNDRDTASEI"/>
</dbReference>
<keyword evidence="12" id="KW-1185">Reference proteome</keyword>
<evidence type="ECO:0000256" key="1">
    <source>
        <dbReference type="ARBA" id="ARBA00001974"/>
    </source>
</evidence>
<dbReference type="InterPro" id="IPR036188">
    <property type="entry name" value="FAD/NAD-bd_sf"/>
</dbReference>
<comment type="caution">
    <text evidence="11">The sequence shown here is derived from an EMBL/GenBank/DDBJ whole genome shotgun (WGS) entry which is preliminary data.</text>
</comment>
<dbReference type="RefSeq" id="WP_227179786.1">
    <property type="nucleotide sequence ID" value="NZ_JAJBZT010000003.1"/>
</dbReference>
<protein>
    <submittedName>
        <fullName evidence="11">FAD-dependent oxidoreductase</fullName>
    </submittedName>
</protein>
<evidence type="ECO:0000256" key="2">
    <source>
        <dbReference type="ARBA" id="ARBA00004496"/>
    </source>
</evidence>
<keyword evidence="7" id="KW-0560">Oxidoreductase</keyword>
<comment type="cofactor">
    <cofactor evidence="1">
        <name>FAD</name>
        <dbReference type="ChEBI" id="CHEBI:57692"/>
    </cofactor>
</comment>
<evidence type="ECO:0000256" key="8">
    <source>
        <dbReference type="ARBA" id="ARBA00023027"/>
    </source>
</evidence>
<evidence type="ECO:0000259" key="9">
    <source>
        <dbReference type="Pfam" id="PF07992"/>
    </source>
</evidence>
<evidence type="ECO:0000313" key="11">
    <source>
        <dbReference type="EMBL" id="MCB6183221.1"/>
    </source>
</evidence>
<dbReference type="PANTHER" id="PTHR43429">
    <property type="entry name" value="PYRIDINE NUCLEOTIDE-DISULFIDE OXIDOREDUCTASE DOMAIN-CONTAINING"/>
    <property type="match status" value="1"/>
</dbReference>
<keyword evidence="4" id="KW-0963">Cytoplasm</keyword>